<dbReference type="Proteomes" id="UP000295706">
    <property type="component" value="Unassembled WGS sequence"/>
</dbReference>
<gene>
    <name evidence="1" type="ORF">EZE20_06735</name>
</gene>
<organism evidence="1 2">
    <name type="scientific">Arundinibacter roseus</name>
    <dbReference type="NCBI Taxonomy" id="2070510"/>
    <lineage>
        <taxon>Bacteria</taxon>
        <taxon>Pseudomonadati</taxon>
        <taxon>Bacteroidota</taxon>
        <taxon>Cytophagia</taxon>
        <taxon>Cytophagales</taxon>
        <taxon>Spirosomataceae</taxon>
        <taxon>Arundinibacter</taxon>
    </lineage>
</organism>
<proteinExistence type="predicted"/>
<reference evidence="1 2" key="1">
    <citation type="submission" date="2019-02" db="EMBL/GenBank/DDBJ databases">
        <title>Arundinibacter roseus gen. nov., sp. nov., a new member of the family Cytophagaceae.</title>
        <authorList>
            <person name="Szuroczki S."/>
            <person name="Khayer B."/>
            <person name="Sproer C."/>
            <person name="Toumi M."/>
            <person name="Szabo A."/>
            <person name="Felfoldi T."/>
            <person name="Schumann P."/>
            <person name="Toth E."/>
        </authorList>
    </citation>
    <scope>NUCLEOTIDE SEQUENCE [LARGE SCALE GENOMIC DNA]</scope>
    <source>
        <strain evidence="1 2">DMA-k-7a</strain>
    </source>
</reference>
<evidence type="ECO:0000313" key="2">
    <source>
        <dbReference type="Proteomes" id="UP000295706"/>
    </source>
</evidence>
<comment type="caution">
    <text evidence="1">The sequence shown here is derived from an EMBL/GenBank/DDBJ whole genome shotgun (WGS) entry which is preliminary data.</text>
</comment>
<dbReference type="RefSeq" id="WP_132115842.1">
    <property type="nucleotide sequence ID" value="NZ_SMJU01000004.1"/>
</dbReference>
<evidence type="ECO:0000313" key="1">
    <source>
        <dbReference type="EMBL" id="TDB66816.1"/>
    </source>
</evidence>
<dbReference type="AlphaFoldDB" id="A0A4R4KJ31"/>
<accession>A0A4R4KJ31</accession>
<sequence>MKTITDAKVALDELRSAGYNFIDKPPVKCNQVEKCRNIIVMSQREDFAFGICFYRGKPKQFICFTEKEVFFI</sequence>
<name>A0A4R4KJ31_9BACT</name>
<keyword evidence="2" id="KW-1185">Reference proteome</keyword>
<protein>
    <submittedName>
        <fullName evidence="1">Uncharacterized protein</fullName>
    </submittedName>
</protein>
<dbReference type="EMBL" id="SMJU01000004">
    <property type="protein sequence ID" value="TDB66816.1"/>
    <property type="molecule type" value="Genomic_DNA"/>
</dbReference>